<gene>
    <name evidence="5" type="ORF">ENP86_03080</name>
</gene>
<dbReference type="AlphaFoldDB" id="A0A7V0Z4Q2"/>
<dbReference type="PROSITE" id="PS52009">
    <property type="entry name" value="GH84"/>
    <property type="match status" value="1"/>
</dbReference>
<accession>A0A7V0Z4Q2</accession>
<keyword evidence="1 3" id="KW-0378">Hydrolase</keyword>
<evidence type="ECO:0000256" key="1">
    <source>
        <dbReference type="ARBA" id="ARBA00022801"/>
    </source>
</evidence>
<comment type="similarity">
    <text evidence="3">Belongs to the glycosyl hydrolase 84 family.</text>
</comment>
<name>A0A7V0Z4Q2_UNCW3</name>
<reference evidence="5" key="1">
    <citation type="journal article" date="2020" name="mSystems">
        <title>Genome- and Community-Level Interaction Insights into Carbon Utilization and Element Cycling Functions of Hydrothermarchaeota in Hydrothermal Sediment.</title>
        <authorList>
            <person name="Zhou Z."/>
            <person name="Liu Y."/>
            <person name="Xu W."/>
            <person name="Pan J."/>
            <person name="Luo Z.H."/>
            <person name="Li M."/>
        </authorList>
    </citation>
    <scope>NUCLEOTIDE SEQUENCE [LARGE SCALE GENOMIC DNA]</scope>
    <source>
        <strain evidence="5">SpSt-258</strain>
    </source>
</reference>
<feature type="active site" description="Proton donor" evidence="3">
    <location>
        <position position="115"/>
    </location>
</feature>
<dbReference type="Pfam" id="PF07555">
    <property type="entry name" value="NAGidase"/>
    <property type="match status" value="1"/>
</dbReference>
<evidence type="ECO:0000259" key="4">
    <source>
        <dbReference type="PROSITE" id="PS52009"/>
    </source>
</evidence>
<comment type="caution">
    <text evidence="5">The sequence shown here is derived from an EMBL/GenBank/DDBJ whole genome shotgun (WGS) entry which is preliminary data.</text>
</comment>
<dbReference type="Gene3D" id="3.20.20.80">
    <property type="entry name" value="Glycosidases"/>
    <property type="match status" value="1"/>
</dbReference>
<proteinExistence type="inferred from homology"/>
<dbReference type="InterPro" id="IPR017853">
    <property type="entry name" value="GH"/>
</dbReference>
<evidence type="ECO:0000256" key="2">
    <source>
        <dbReference type="ARBA" id="ARBA00023295"/>
    </source>
</evidence>
<dbReference type="PANTHER" id="PTHR13170">
    <property type="entry name" value="O-GLCNACASE"/>
    <property type="match status" value="1"/>
</dbReference>
<dbReference type="PANTHER" id="PTHR13170:SF16">
    <property type="entry name" value="PROTEIN O-GLCNACASE"/>
    <property type="match status" value="1"/>
</dbReference>
<dbReference type="InterPro" id="IPR011496">
    <property type="entry name" value="O-GlcNAcase_cat"/>
</dbReference>
<keyword evidence="2 3" id="KW-0326">Glycosidase</keyword>
<dbReference type="GO" id="GO:0015929">
    <property type="term" value="F:hexosaminidase activity"/>
    <property type="evidence" value="ECO:0007669"/>
    <property type="project" value="UniProtKB-ARBA"/>
</dbReference>
<evidence type="ECO:0000256" key="3">
    <source>
        <dbReference type="PROSITE-ProRule" id="PRU01353"/>
    </source>
</evidence>
<organism evidence="5">
    <name type="scientific">candidate division WOR-3 bacterium</name>
    <dbReference type="NCBI Taxonomy" id="2052148"/>
    <lineage>
        <taxon>Bacteria</taxon>
        <taxon>Bacteria division WOR-3</taxon>
    </lineage>
</organism>
<dbReference type="InterPro" id="IPR051822">
    <property type="entry name" value="Glycosyl_Hydrolase_84"/>
</dbReference>
<dbReference type="GO" id="GO:1901135">
    <property type="term" value="P:carbohydrate derivative metabolic process"/>
    <property type="evidence" value="ECO:0007669"/>
    <property type="project" value="UniProtKB-ARBA"/>
</dbReference>
<evidence type="ECO:0000313" key="5">
    <source>
        <dbReference type="EMBL" id="HDY58519.1"/>
    </source>
</evidence>
<sequence length="289" mass="34224">MEKNSKIYGVVEGFYGKTYSFYERCDLIKFLSYLKLNTYVYGPKSDPYHREEYYKLYPLAQMKEFETLNNLAQEYRIRFNYALSPGLEPEIKPILKKIKSMMKIGIENYSIFYDDIKIKLDAKSALKQVESANIVYETIKEKFKNSVLFFCPTQYCGFQKTEYILTVVKTLNKNIEIFWTGKNVVSKKITEKDVDLITGILGRPPLIWDNIFANDYIPGIILRFPYRKREPGIIKKVRGILLNPMNQYLKSKPLIHSASIFFRNPYHYDTRNFMIKNELLYQPDISKER</sequence>
<dbReference type="SUPFAM" id="SSF51445">
    <property type="entry name" value="(Trans)glycosidases"/>
    <property type="match status" value="1"/>
</dbReference>
<feature type="domain" description="GH84" evidence="4">
    <location>
        <begin position="6"/>
        <end position="266"/>
    </location>
</feature>
<dbReference type="EMBL" id="DSKY01000009">
    <property type="protein sequence ID" value="HDY58519.1"/>
    <property type="molecule type" value="Genomic_DNA"/>
</dbReference>
<protein>
    <recommendedName>
        <fullName evidence="4">GH84 domain-containing protein</fullName>
    </recommendedName>
</protein>